<evidence type="ECO:0000313" key="2">
    <source>
        <dbReference type="EMBL" id="OXR41953.1"/>
    </source>
</evidence>
<dbReference type="Gene3D" id="3.40.50.1820">
    <property type="entry name" value="alpha/beta hydrolase"/>
    <property type="match status" value="1"/>
</dbReference>
<dbReference type="InterPro" id="IPR000073">
    <property type="entry name" value="AB_hydrolase_1"/>
</dbReference>
<gene>
    <name evidence="2" type="primary">pytH_4</name>
    <name evidence="2" type="ORF">B7C42_05937</name>
</gene>
<organism evidence="2 3">
    <name type="scientific">Nocardia cerradoensis</name>
    <dbReference type="NCBI Taxonomy" id="85688"/>
    <lineage>
        <taxon>Bacteria</taxon>
        <taxon>Bacillati</taxon>
        <taxon>Actinomycetota</taxon>
        <taxon>Actinomycetes</taxon>
        <taxon>Mycobacteriales</taxon>
        <taxon>Nocardiaceae</taxon>
        <taxon>Nocardia</taxon>
    </lineage>
</organism>
<dbReference type="InterPro" id="IPR029058">
    <property type="entry name" value="AB_hydrolase_fold"/>
</dbReference>
<dbReference type="Proteomes" id="UP000215506">
    <property type="component" value="Unassembled WGS sequence"/>
</dbReference>
<feature type="domain" description="AB hydrolase-1" evidence="1">
    <location>
        <begin position="5"/>
        <end position="239"/>
    </location>
</feature>
<evidence type="ECO:0000259" key="1">
    <source>
        <dbReference type="Pfam" id="PF12697"/>
    </source>
</evidence>
<dbReference type="GO" id="GO:0080030">
    <property type="term" value="F:methyl indole-3-acetate esterase activity"/>
    <property type="evidence" value="ECO:0007669"/>
    <property type="project" value="TreeGrafter"/>
</dbReference>
<comment type="caution">
    <text evidence="2">The sequence shown here is derived from an EMBL/GenBank/DDBJ whole genome shotgun (WGS) entry which is preliminary data.</text>
</comment>
<dbReference type="PRINTS" id="PR00111">
    <property type="entry name" value="ABHYDROLASE"/>
</dbReference>
<dbReference type="RefSeq" id="WP_039779004.1">
    <property type="nucleotide sequence ID" value="NZ_JAAXOR010000008.1"/>
</dbReference>
<evidence type="ECO:0000313" key="3">
    <source>
        <dbReference type="Proteomes" id="UP000215506"/>
    </source>
</evidence>
<dbReference type="PANTHER" id="PTHR10992">
    <property type="entry name" value="METHYLESTERASE FAMILY MEMBER"/>
    <property type="match status" value="1"/>
</dbReference>
<dbReference type="EC" id="3.1.1.88" evidence="2"/>
<dbReference type="PANTHER" id="PTHR10992:SF1086">
    <property type="entry name" value="AB HYDROLASE-1 DOMAIN-CONTAINING PROTEIN"/>
    <property type="match status" value="1"/>
</dbReference>
<dbReference type="GO" id="GO:0102209">
    <property type="term" value="F:trans-permethrin hydrolase activity"/>
    <property type="evidence" value="ECO:0007669"/>
    <property type="project" value="UniProtKB-EC"/>
</dbReference>
<dbReference type="SUPFAM" id="SSF53474">
    <property type="entry name" value="alpha/beta-Hydrolases"/>
    <property type="match status" value="1"/>
</dbReference>
<dbReference type="InterPro" id="IPR045889">
    <property type="entry name" value="MES/HNL"/>
</dbReference>
<dbReference type="InterPro" id="IPR000639">
    <property type="entry name" value="Epox_hydrolase-like"/>
</dbReference>
<dbReference type="PRINTS" id="PR00412">
    <property type="entry name" value="EPOXHYDRLASE"/>
</dbReference>
<keyword evidence="3" id="KW-1185">Reference proteome</keyword>
<protein>
    <submittedName>
        <fullName evidence="2">Pyrethroid hydrolase</fullName>
        <ecNumber evidence="2">3.1.1.88</ecNumber>
    </submittedName>
</protein>
<dbReference type="EMBL" id="NGAF01000016">
    <property type="protein sequence ID" value="OXR41953.1"/>
    <property type="molecule type" value="Genomic_DNA"/>
</dbReference>
<accession>A0A231GZB5</accession>
<keyword evidence="2" id="KW-0378">Hydrolase</keyword>
<proteinExistence type="predicted"/>
<dbReference type="Pfam" id="PF12697">
    <property type="entry name" value="Abhydrolase_6"/>
    <property type="match status" value="1"/>
</dbReference>
<name>A0A231GZB5_9NOCA</name>
<sequence>MSTYLLVHGAFHGGWAWQRVTPLLTAAGHRVFAPSLAGMGERAGELTPDVGLDTHVDDLAELILAEDLRELILVGHSYAGIVVTALADRFPDRVAELIYVDTFVPRDGEAVADIMPEMVEAFTTAAAAVGHGWRVPPPTEPMGDSGINGVTEEPDLSWVASMLTAQSLKTFHQPLTLRNPDDLALVPVTHIHCSEGGEAFKAMRAAMPRTLPPADLPAERLHILPTGHDCMITMPREFAGLLLKFAAQPSPAS</sequence>
<dbReference type="AlphaFoldDB" id="A0A231GZB5"/>
<dbReference type="GO" id="GO:0080032">
    <property type="term" value="F:methyl jasmonate esterase activity"/>
    <property type="evidence" value="ECO:0007669"/>
    <property type="project" value="TreeGrafter"/>
</dbReference>
<reference evidence="2 3" key="1">
    <citation type="submission" date="2017-07" db="EMBL/GenBank/DDBJ databases">
        <title>First draft Genome Sequence of Nocardia cerradoensis isolated from human infection.</title>
        <authorList>
            <person name="Carrasco G."/>
        </authorList>
    </citation>
    <scope>NUCLEOTIDE SEQUENCE [LARGE SCALE GENOMIC DNA]</scope>
    <source>
        <strain evidence="2 3">CNM20130759</strain>
    </source>
</reference>